<evidence type="ECO:0000256" key="1">
    <source>
        <dbReference type="ARBA" id="ARBA00023002"/>
    </source>
</evidence>
<dbReference type="PANTHER" id="PTHR45934:SF20">
    <property type="entry name" value="MONOOXYGENASE 2-RELATED"/>
    <property type="match status" value="1"/>
</dbReference>
<evidence type="ECO:0000313" key="6">
    <source>
        <dbReference type="Proteomes" id="UP001291926"/>
    </source>
</evidence>
<keyword evidence="6" id="KW-1185">Reference proteome</keyword>
<dbReference type="InterPro" id="IPR044560">
    <property type="entry name" value="MOase"/>
</dbReference>
<dbReference type="EMBL" id="JAYDYQ010001087">
    <property type="protein sequence ID" value="KAK4492673.1"/>
    <property type="molecule type" value="Genomic_DNA"/>
</dbReference>
<keyword evidence="1" id="KW-0560">Oxidoreductase</keyword>
<accession>A0ABR0DV17</accession>
<feature type="domain" description="FAD-binding" evidence="4">
    <location>
        <begin position="214"/>
        <end position="260"/>
    </location>
</feature>
<evidence type="ECO:0000256" key="3">
    <source>
        <dbReference type="ARBA" id="ARBA00024018"/>
    </source>
</evidence>
<evidence type="ECO:0000259" key="4">
    <source>
        <dbReference type="Pfam" id="PF01494"/>
    </source>
</evidence>
<evidence type="ECO:0000256" key="2">
    <source>
        <dbReference type="ARBA" id="ARBA00023033"/>
    </source>
</evidence>
<dbReference type="Proteomes" id="UP001291926">
    <property type="component" value="Unassembled WGS sequence"/>
</dbReference>
<name>A0ABR0DV17_9LAMI</name>
<protein>
    <recommendedName>
        <fullName evidence="4">FAD-binding domain-containing protein</fullName>
    </recommendedName>
</protein>
<dbReference type="Pfam" id="PF01494">
    <property type="entry name" value="FAD_binding_3"/>
    <property type="match status" value="1"/>
</dbReference>
<comment type="caution">
    <text evidence="5">The sequence shown here is derived from an EMBL/GenBank/DDBJ whole genome shotgun (WGS) entry which is preliminary data.</text>
</comment>
<dbReference type="SUPFAM" id="SSF51905">
    <property type="entry name" value="FAD/NAD(P)-binding domain"/>
    <property type="match status" value="1"/>
</dbReference>
<dbReference type="InterPro" id="IPR036188">
    <property type="entry name" value="FAD/NAD-bd_sf"/>
</dbReference>
<dbReference type="Pfam" id="PF05834">
    <property type="entry name" value="Lycopene_cycl"/>
    <property type="match status" value="1"/>
</dbReference>
<dbReference type="Gene3D" id="3.50.50.60">
    <property type="entry name" value="FAD/NAD(P)-binding domain"/>
    <property type="match status" value="2"/>
</dbReference>
<gene>
    <name evidence="5" type="ORF">RD792_003493</name>
</gene>
<sequence length="341" mass="37877">MEVVENVVIVGAGIAGLATSLGLHRLGIKSLVLESADILRSEGFCFATWTNAWRALDALGIGSILRANHHKLTGIVSTSTITGLTTAQVSFSDIDLPSDHEFRCVNRKVLMGTMEKELPKGTIRYSSKVVQIQDSGFYKSIHLADGKILKTKMFDYGSDKDIEEDPAKMKEYILRNLGKVPDKIKGVFEKTDLNSIICSPLRLRLPWELLYGNISRDNVCVAGDALHPMTPDIGQGACSSLEDSVVLARVLGDVLMEKSSGLRQENDEENEHRRIKYGLEKFARERRWRSFDLVLTSYMVGFIRQSDGVVMKYLRDGMLAKFLGGIGLKKSIFDCGKLNVN</sequence>
<keyword evidence="2" id="KW-0503">Monooxygenase</keyword>
<dbReference type="PRINTS" id="PR00420">
    <property type="entry name" value="RNGMNOXGNASE"/>
</dbReference>
<organism evidence="5 6">
    <name type="scientific">Penstemon davidsonii</name>
    <dbReference type="NCBI Taxonomy" id="160366"/>
    <lineage>
        <taxon>Eukaryota</taxon>
        <taxon>Viridiplantae</taxon>
        <taxon>Streptophyta</taxon>
        <taxon>Embryophyta</taxon>
        <taxon>Tracheophyta</taxon>
        <taxon>Spermatophyta</taxon>
        <taxon>Magnoliopsida</taxon>
        <taxon>eudicotyledons</taxon>
        <taxon>Gunneridae</taxon>
        <taxon>Pentapetalae</taxon>
        <taxon>asterids</taxon>
        <taxon>lamiids</taxon>
        <taxon>Lamiales</taxon>
        <taxon>Plantaginaceae</taxon>
        <taxon>Cheloneae</taxon>
        <taxon>Penstemon</taxon>
    </lineage>
</organism>
<dbReference type="PANTHER" id="PTHR45934">
    <property type="entry name" value="FAD/NAD(P)-BINDING OXIDOREDUCTASE FAMILY PROTEIN"/>
    <property type="match status" value="1"/>
</dbReference>
<dbReference type="InterPro" id="IPR002938">
    <property type="entry name" value="FAD-bd"/>
</dbReference>
<proteinExistence type="inferred from homology"/>
<reference evidence="5 6" key="1">
    <citation type="journal article" date="2023" name="bioRxiv">
        <title>Genome report: Whole genome sequence and annotation of Penstemon davidsonii.</title>
        <authorList>
            <person name="Ostevik K.L."/>
            <person name="Alabady M."/>
            <person name="Zhang M."/>
            <person name="Rausher M.D."/>
        </authorList>
    </citation>
    <scope>NUCLEOTIDE SEQUENCE [LARGE SCALE GENOMIC DNA]</scope>
    <source>
        <strain evidence="5">DNT005</strain>
        <tissue evidence="5">Whole leaf</tissue>
    </source>
</reference>
<comment type="similarity">
    <text evidence="3">Belongs to the 3-hydroxybenzoate 6-hydroxylase family.</text>
</comment>
<evidence type="ECO:0000313" key="5">
    <source>
        <dbReference type="EMBL" id="KAK4492673.1"/>
    </source>
</evidence>